<proteinExistence type="predicted"/>
<organism evidence="1 2">
    <name type="scientific">Leptothoe kymatousa TAU-MAC 1615</name>
    <dbReference type="NCBI Taxonomy" id="2364775"/>
    <lineage>
        <taxon>Bacteria</taxon>
        <taxon>Bacillati</taxon>
        <taxon>Cyanobacteriota</taxon>
        <taxon>Cyanophyceae</taxon>
        <taxon>Nodosilineales</taxon>
        <taxon>Cymatolegaceae</taxon>
        <taxon>Leptothoe</taxon>
        <taxon>Leptothoe kymatousa</taxon>
    </lineage>
</organism>
<sequence>MQNFQHKSQRRRKRGVLLTHEGLERFQTAKLDSEYIDNCGQRYTLEDLRERTGVSTDTLTKVLAGDCRVDKQTLRYCFKAFGLDLNSTDYYIPELTDKSHVIRAQTHMTPYDIAGGPLSVTSPLYVERPRTEKAIYQALEQPGTLIRIKGASRSGKTSMIARIAHESMARGYHPISISFQLAEKKILNDLDKLLQWFCASVSLAMGATPTLDNYWNTLFGSKLSCKIYFEQYLLPMTQRPIVLLLDDVDRLYQHPDVADEFLYFLRNCYEEAKTTEIWQLMRFVTSQTFESYVPLHGINKPPFNIGIEIVGSPKRVRMHCNGG</sequence>
<dbReference type="RefSeq" id="WP_215618103.1">
    <property type="nucleotide sequence ID" value="NZ_JADOER010000005.1"/>
</dbReference>
<dbReference type="EMBL" id="JADOER010000005">
    <property type="protein sequence ID" value="MBT9312209.1"/>
    <property type="molecule type" value="Genomic_DNA"/>
</dbReference>
<dbReference type="InterPro" id="IPR027417">
    <property type="entry name" value="P-loop_NTPase"/>
</dbReference>
<protein>
    <submittedName>
        <fullName evidence="1">AAA-like domain-containing protein</fullName>
    </submittedName>
</protein>
<gene>
    <name evidence="1" type="ORF">IXB28_08335</name>
</gene>
<dbReference type="Gene3D" id="3.40.50.300">
    <property type="entry name" value="P-loop containing nucleotide triphosphate hydrolases"/>
    <property type="match status" value="1"/>
</dbReference>
<reference evidence="1 2" key="1">
    <citation type="journal article" date="2021" name="Mar. Drugs">
        <title>Genome Reduction and Secondary Metabolism of the Marine Sponge-Associated Cyanobacterium Leptothoe.</title>
        <authorList>
            <person name="Konstantinou D."/>
            <person name="Popin R.V."/>
            <person name="Fewer D.P."/>
            <person name="Sivonen K."/>
            <person name="Gkelis S."/>
        </authorList>
    </citation>
    <scope>NUCLEOTIDE SEQUENCE [LARGE SCALE GENOMIC DNA]</scope>
    <source>
        <strain evidence="1 2">TAU-MAC 1615</strain>
    </source>
</reference>
<accession>A0ABS5Y4C5</accession>
<evidence type="ECO:0000313" key="1">
    <source>
        <dbReference type="EMBL" id="MBT9312209.1"/>
    </source>
</evidence>
<comment type="caution">
    <text evidence="1">The sequence shown here is derived from an EMBL/GenBank/DDBJ whole genome shotgun (WGS) entry which is preliminary data.</text>
</comment>
<dbReference type="SUPFAM" id="SSF52540">
    <property type="entry name" value="P-loop containing nucleoside triphosphate hydrolases"/>
    <property type="match status" value="1"/>
</dbReference>
<dbReference type="Proteomes" id="UP001196661">
    <property type="component" value="Unassembled WGS sequence"/>
</dbReference>
<name>A0ABS5Y4C5_9CYAN</name>
<dbReference type="Pfam" id="PF14516">
    <property type="entry name" value="AAA_35"/>
    <property type="match status" value="1"/>
</dbReference>
<evidence type="ECO:0000313" key="2">
    <source>
        <dbReference type="Proteomes" id="UP001196661"/>
    </source>
</evidence>
<keyword evidence="2" id="KW-1185">Reference proteome</keyword>